<dbReference type="PANTHER" id="PTHR13194">
    <property type="entry name" value="COMPLEX I INTERMEDIATE-ASSOCIATED PROTEIN 30"/>
    <property type="match status" value="1"/>
</dbReference>
<evidence type="ECO:0000313" key="4">
    <source>
        <dbReference type="Proteomes" id="UP000294980"/>
    </source>
</evidence>
<name>A0A4R2KZT7_9GAMM</name>
<evidence type="ECO:0000256" key="1">
    <source>
        <dbReference type="ARBA" id="ARBA00007884"/>
    </source>
</evidence>
<keyword evidence="4" id="KW-1185">Reference proteome</keyword>
<evidence type="ECO:0000313" key="3">
    <source>
        <dbReference type="EMBL" id="TCO72245.1"/>
    </source>
</evidence>
<dbReference type="OrthoDB" id="442188at2"/>
<dbReference type="Pfam" id="PF08547">
    <property type="entry name" value="CIA30"/>
    <property type="match status" value="1"/>
</dbReference>
<proteinExistence type="inferred from homology"/>
<comment type="caution">
    <text evidence="3">The sequence shown here is derived from an EMBL/GenBank/DDBJ whole genome shotgun (WGS) entry which is preliminary data.</text>
</comment>
<accession>A0A4R2KZT7</accession>
<sequence>MTETAPGNQPWCLDDFTRPTAATGTGTAWRCFTDQVMGGVSRARASHEQLGGSAALCLKGEVSLANNGGFVQVALDLSPDGGFVDVSPWSGVALTVRGKDQKWHVHLRTVDCRRPWQSYRAGFTAPREWSGVWLPFSAFEAHRLDAPLATDAVRRLGIVAIGAPGTVEIAVARVEMCAR</sequence>
<dbReference type="Proteomes" id="UP000294980">
    <property type="component" value="Unassembled WGS sequence"/>
</dbReference>
<dbReference type="PANTHER" id="PTHR13194:SF19">
    <property type="entry name" value="NAD(P)-BINDING ROSSMANN-FOLD SUPERFAMILY PROTEIN"/>
    <property type="match status" value="1"/>
</dbReference>
<organism evidence="3 4">
    <name type="scientific">Chromatocurvus halotolerans</name>
    <dbReference type="NCBI Taxonomy" id="1132028"/>
    <lineage>
        <taxon>Bacteria</taxon>
        <taxon>Pseudomonadati</taxon>
        <taxon>Pseudomonadota</taxon>
        <taxon>Gammaproteobacteria</taxon>
        <taxon>Cellvibrionales</taxon>
        <taxon>Halieaceae</taxon>
        <taxon>Chromatocurvus</taxon>
    </lineage>
</organism>
<dbReference type="SUPFAM" id="SSF49785">
    <property type="entry name" value="Galactose-binding domain-like"/>
    <property type="match status" value="1"/>
</dbReference>
<dbReference type="AlphaFoldDB" id="A0A4R2KZT7"/>
<dbReference type="InterPro" id="IPR013857">
    <property type="entry name" value="NADH-UbQ_OxRdtase-assoc_prot30"/>
</dbReference>
<comment type="similarity">
    <text evidence="1">Belongs to the CIA30 family.</text>
</comment>
<feature type="domain" description="NADH:ubiquinone oxidoreductase intermediate-associated protein 30" evidence="2">
    <location>
        <begin position="26"/>
        <end position="163"/>
    </location>
</feature>
<evidence type="ECO:0000259" key="2">
    <source>
        <dbReference type="Pfam" id="PF08547"/>
    </source>
</evidence>
<protein>
    <submittedName>
        <fullName evidence="3">Complex I intermediate-associated protein 30 (CIA30)</fullName>
    </submittedName>
</protein>
<gene>
    <name evidence="3" type="ORF">EV688_11947</name>
</gene>
<dbReference type="RefSeq" id="WP_117319376.1">
    <property type="nucleotide sequence ID" value="NZ_QQSW01000025.1"/>
</dbReference>
<reference evidence="3 4" key="1">
    <citation type="submission" date="2019-03" db="EMBL/GenBank/DDBJ databases">
        <title>Genomic Encyclopedia of Type Strains, Phase IV (KMG-IV): sequencing the most valuable type-strain genomes for metagenomic binning, comparative biology and taxonomic classification.</title>
        <authorList>
            <person name="Goeker M."/>
        </authorList>
    </citation>
    <scope>NUCLEOTIDE SEQUENCE [LARGE SCALE GENOMIC DNA]</scope>
    <source>
        <strain evidence="3 4">DSM 23344</strain>
    </source>
</reference>
<dbReference type="EMBL" id="SLWX01000019">
    <property type="protein sequence ID" value="TCO72245.1"/>
    <property type="molecule type" value="Genomic_DNA"/>
</dbReference>
<dbReference type="InterPro" id="IPR008979">
    <property type="entry name" value="Galactose-bd-like_sf"/>
</dbReference>
<dbReference type="InterPro" id="IPR039131">
    <property type="entry name" value="NDUFAF1"/>
</dbReference>